<keyword evidence="9" id="KW-0413">Isomerase</keyword>
<dbReference type="PANTHER" id="PTHR47529:SF1">
    <property type="entry name" value="PERIPLASMIC CHAPERONE PPID"/>
    <property type="match status" value="1"/>
</dbReference>
<dbReference type="GO" id="GO:0003755">
    <property type="term" value="F:peptidyl-prolyl cis-trans isomerase activity"/>
    <property type="evidence" value="ECO:0007669"/>
    <property type="project" value="InterPro"/>
</dbReference>
<proteinExistence type="inferred from homology"/>
<feature type="domain" description="PpiC" evidence="8">
    <location>
        <begin position="236"/>
        <end position="355"/>
    </location>
</feature>
<dbReference type="Pfam" id="PF13145">
    <property type="entry name" value="Rotamase_2"/>
    <property type="match status" value="1"/>
</dbReference>
<sequence>MISWMQNNNKFTVIVMWIAALSFILAGAVGGVGGLQSNSIGKVGDIELKKDKFQMEYSNLFNRYNQMMQGKFDDAQAKQMGLQDQVIQNMAVQARILNLAKEFGIIVTEQEAGKKLASFPAFQTNGIFDRKAYDTYIQGSGLSHETFENNLKDQLIIEKTFQLLNTSGLDNEYKAFQLAFEVADKIKYTILTNKDVNISINDTKLKAFWEPRKDQFQTAKQYTLAIQWTETQDTEVSEKEIKSHYDENRFNYTNEDGKISDFKDVKEWVKEATQIAKSKKSALKRYVQFKKGEMKPDETLTLDINDPKLSKELWNAIENQGLNDLLKPKVVENRYASVKIVNIVNPITKAFDQIKTEITPIYQEEAQKEALSVLAESKLTNIDKLDMNVSTFITLDNAEKQKIGMNKQETANFSSKLFTSDEEKGIIPIGSKVIVYKILEQKLISLESNETNIMHQNADKIKEQSFQANLMKTLDKKYPTKLY</sequence>
<evidence type="ECO:0000256" key="5">
    <source>
        <dbReference type="ARBA" id="ARBA00023136"/>
    </source>
</evidence>
<evidence type="ECO:0000313" key="9">
    <source>
        <dbReference type="EMBL" id="CAA6814781.1"/>
    </source>
</evidence>
<keyword evidence="4" id="KW-1133">Transmembrane helix</keyword>
<evidence type="ECO:0000256" key="2">
    <source>
        <dbReference type="ARBA" id="ARBA00022475"/>
    </source>
</evidence>
<dbReference type="InterPro" id="IPR052029">
    <property type="entry name" value="PpiD_chaperone"/>
</dbReference>
<dbReference type="PANTHER" id="PTHR47529">
    <property type="entry name" value="PEPTIDYL-PROLYL CIS-TRANS ISOMERASE D"/>
    <property type="match status" value="1"/>
</dbReference>
<dbReference type="Gene3D" id="1.10.4030.10">
    <property type="entry name" value="Porin chaperone SurA, peptide-binding domain"/>
    <property type="match status" value="1"/>
</dbReference>
<gene>
    <name evidence="9" type="ORF">HELGO_WM4291</name>
</gene>
<accession>A0A6S6T1X7</accession>
<evidence type="ECO:0000256" key="3">
    <source>
        <dbReference type="ARBA" id="ARBA00022692"/>
    </source>
</evidence>
<keyword evidence="2" id="KW-1003">Cell membrane</keyword>
<keyword evidence="6" id="KW-0143">Chaperone</keyword>
<dbReference type="InterPro" id="IPR027304">
    <property type="entry name" value="Trigger_fact/SurA_dom_sf"/>
</dbReference>
<dbReference type="Pfam" id="PF13624">
    <property type="entry name" value="SurA_N_3"/>
    <property type="match status" value="1"/>
</dbReference>
<comment type="similarity">
    <text evidence="7">Belongs to the PpiD chaperone family.</text>
</comment>
<name>A0A6S6T1X7_9BACT</name>
<dbReference type="AlphaFoldDB" id="A0A6S6T1X7"/>
<evidence type="ECO:0000256" key="4">
    <source>
        <dbReference type="ARBA" id="ARBA00022989"/>
    </source>
</evidence>
<comment type="subcellular location">
    <subcellularLocation>
        <location evidence="1">Cell membrane</location>
        <topology evidence="1">Single-pass type II membrane protein</topology>
    </subcellularLocation>
</comment>
<evidence type="ECO:0000256" key="6">
    <source>
        <dbReference type="ARBA" id="ARBA00023186"/>
    </source>
</evidence>
<dbReference type="GO" id="GO:0005886">
    <property type="term" value="C:plasma membrane"/>
    <property type="evidence" value="ECO:0007669"/>
    <property type="project" value="UniProtKB-SubCell"/>
</dbReference>
<organism evidence="9">
    <name type="scientific">uncultured Sulfurovum sp</name>
    <dbReference type="NCBI Taxonomy" id="269237"/>
    <lineage>
        <taxon>Bacteria</taxon>
        <taxon>Pseudomonadati</taxon>
        <taxon>Campylobacterota</taxon>
        <taxon>Epsilonproteobacteria</taxon>
        <taxon>Campylobacterales</taxon>
        <taxon>Sulfurovaceae</taxon>
        <taxon>Sulfurovum</taxon>
        <taxon>environmental samples</taxon>
    </lineage>
</organism>
<keyword evidence="3" id="KW-0812">Transmembrane</keyword>
<dbReference type="InterPro" id="IPR000297">
    <property type="entry name" value="PPIase_PpiC"/>
</dbReference>
<evidence type="ECO:0000259" key="8">
    <source>
        <dbReference type="Pfam" id="PF13145"/>
    </source>
</evidence>
<evidence type="ECO:0000256" key="1">
    <source>
        <dbReference type="ARBA" id="ARBA00004401"/>
    </source>
</evidence>
<reference evidence="9" key="1">
    <citation type="submission" date="2020-01" db="EMBL/GenBank/DDBJ databases">
        <authorList>
            <person name="Meier V. D."/>
            <person name="Meier V D."/>
        </authorList>
    </citation>
    <scope>NUCLEOTIDE SEQUENCE</scope>
    <source>
        <strain evidence="9">HLG_WM_MAG_05</strain>
    </source>
</reference>
<protein>
    <submittedName>
        <fullName evidence="9">Peptidyl-prolyl cis-trans isomerase PpiD</fullName>
    </submittedName>
</protein>
<dbReference type="EMBL" id="CACVAU010000044">
    <property type="protein sequence ID" value="CAA6814781.1"/>
    <property type="molecule type" value="Genomic_DNA"/>
</dbReference>
<dbReference type="SUPFAM" id="SSF109998">
    <property type="entry name" value="Triger factor/SurA peptide-binding domain-like"/>
    <property type="match status" value="1"/>
</dbReference>
<keyword evidence="5" id="KW-0472">Membrane</keyword>
<evidence type="ECO:0000256" key="7">
    <source>
        <dbReference type="ARBA" id="ARBA00038408"/>
    </source>
</evidence>